<organism evidence="2 3">
    <name type="scientific">Trifolium medium</name>
    <dbReference type="NCBI Taxonomy" id="97028"/>
    <lineage>
        <taxon>Eukaryota</taxon>
        <taxon>Viridiplantae</taxon>
        <taxon>Streptophyta</taxon>
        <taxon>Embryophyta</taxon>
        <taxon>Tracheophyta</taxon>
        <taxon>Spermatophyta</taxon>
        <taxon>Magnoliopsida</taxon>
        <taxon>eudicotyledons</taxon>
        <taxon>Gunneridae</taxon>
        <taxon>Pentapetalae</taxon>
        <taxon>rosids</taxon>
        <taxon>fabids</taxon>
        <taxon>Fabales</taxon>
        <taxon>Fabaceae</taxon>
        <taxon>Papilionoideae</taxon>
        <taxon>50 kb inversion clade</taxon>
        <taxon>NPAAA clade</taxon>
        <taxon>Hologalegina</taxon>
        <taxon>IRL clade</taxon>
        <taxon>Trifolieae</taxon>
        <taxon>Trifolium</taxon>
    </lineage>
</organism>
<name>A0A392S295_9FABA</name>
<evidence type="ECO:0000256" key="1">
    <source>
        <dbReference type="SAM" id="MobiDB-lite"/>
    </source>
</evidence>
<dbReference type="EMBL" id="LXQA010300844">
    <property type="protein sequence ID" value="MCI42140.1"/>
    <property type="molecule type" value="Genomic_DNA"/>
</dbReference>
<evidence type="ECO:0000313" key="3">
    <source>
        <dbReference type="Proteomes" id="UP000265520"/>
    </source>
</evidence>
<evidence type="ECO:0000313" key="2">
    <source>
        <dbReference type="EMBL" id="MCI42140.1"/>
    </source>
</evidence>
<comment type="caution">
    <text evidence="2">The sequence shown here is derived from an EMBL/GenBank/DDBJ whole genome shotgun (WGS) entry which is preliminary data.</text>
</comment>
<reference evidence="2 3" key="1">
    <citation type="journal article" date="2018" name="Front. Plant Sci.">
        <title>Red Clover (Trifolium pratense) and Zigzag Clover (T. medium) - A Picture of Genomic Similarities and Differences.</title>
        <authorList>
            <person name="Dluhosova J."/>
            <person name="Istvanek J."/>
            <person name="Nedelnik J."/>
            <person name="Repkova J."/>
        </authorList>
    </citation>
    <scope>NUCLEOTIDE SEQUENCE [LARGE SCALE GENOMIC DNA]</scope>
    <source>
        <strain evidence="3">cv. 10/8</strain>
        <tissue evidence="2">Leaf</tissue>
    </source>
</reference>
<accession>A0A392S295</accession>
<protein>
    <submittedName>
        <fullName evidence="2">Copia-type polyprotein</fullName>
    </submittedName>
</protein>
<feature type="region of interest" description="Disordered" evidence="1">
    <location>
        <begin position="1"/>
        <end position="27"/>
    </location>
</feature>
<feature type="non-terminal residue" evidence="2">
    <location>
        <position position="100"/>
    </location>
</feature>
<sequence>MDIGYESTDAEDDSSDENGNQLGPRINRLPSHFKDFVMGSEVDNEQELQNLAIYSSSEDPYTYDEACKHQVWKDAMDAEIKAIEDNNTWELSNLPEGMKA</sequence>
<proteinExistence type="predicted"/>
<dbReference type="AlphaFoldDB" id="A0A392S295"/>
<keyword evidence="3" id="KW-1185">Reference proteome</keyword>
<dbReference type="Proteomes" id="UP000265520">
    <property type="component" value="Unassembled WGS sequence"/>
</dbReference>